<gene>
    <name evidence="2" type="ORF">H6P81_012353</name>
</gene>
<organism evidence="2 3">
    <name type="scientific">Aristolochia fimbriata</name>
    <name type="common">White veined hardy Dutchman's pipe vine</name>
    <dbReference type="NCBI Taxonomy" id="158543"/>
    <lineage>
        <taxon>Eukaryota</taxon>
        <taxon>Viridiplantae</taxon>
        <taxon>Streptophyta</taxon>
        <taxon>Embryophyta</taxon>
        <taxon>Tracheophyta</taxon>
        <taxon>Spermatophyta</taxon>
        <taxon>Magnoliopsida</taxon>
        <taxon>Magnoliidae</taxon>
        <taxon>Piperales</taxon>
        <taxon>Aristolochiaceae</taxon>
        <taxon>Aristolochia</taxon>
    </lineage>
</organism>
<proteinExistence type="predicted"/>
<dbReference type="AlphaFoldDB" id="A0AAV7EBK8"/>
<dbReference type="EMBL" id="JAINDJ010000005">
    <property type="protein sequence ID" value="KAG9446225.1"/>
    <property type="molecule type" value="Genomic_DNA"/>
</dbReference>
<dbReference type="PANTHER" id="PTHR35467">
    <property type="match status" value="1"/>
</dbReference>
<dbReference type="Gene3D" id="2.40.400.10">
    <property type="entry name" value="Acetoacetate decarboxylase-like"/>
    <property type="match status" value="1"/>
</dbReference>
<reference evidence="2 3" key="1">
    <citation type="submission" date="2021-07" db="EMBL/GenBank/DDBJ databases">
        <title>The Aristolochia fimbriata genome: insights into angiosperm evolution, floral development and chemical biosynthesis.</title>
        <authorList>
            <person name="Jiao Y."/>
        </authorList>
    </citation>
    <scope>NUCLEOTIDE SEQUENCE [LARGE SCALE GENOMIC DNA]</scope>
    <source>
        <strain evidence="2">IBCAS-2021</strain>
        <tissue evidence="2">Leaf</tissue>
    </source>
</reference>
<dbReference type="SUPFAM" id="SSF160104">
    <property type="entry name" value="Acetoacetate decarboxylase-like"/>
    <property type="match status" value="1"/>
</dbReference>
<dbReference type="PANTHER" id="PTHR35467:SF2">
    <property type="entry name" value="PROTEIN NEOXANTHIN-DEFICIENT 1"/>
    <property type="match status" value="1"/>
</dbReference>
<evidence type="ECO:0008006" key="4">
    <source>
        <dbReference type="Google" id="ProtNLM"/>
    </source>
</evidence>
<dbReference type="InterPro" id="IPR039343">
    <property type="entry name" value="NDX1-like"/>
</dbReference>
<keyword evidence="3" id="KW-1185">Reference proteome</keyword>
<accession>A0AAV7EBK8</accession>
<evidence type="ECO:0000313" key="2">
    <source>
        <dbReference type="EMBL" id="KAG9446225.1"/>
    </source>
</evidence>
<evidence type="ECO:0000256" key="1">
    <source>
        <dbReference type="SAM" id="MobiDB-lite"/>
    </source>
</evidence>
<dbReference type="Proteomes" id="UP000825729">
    <property type="component" value="Unassembled WGS sequence"/>
</dbReference>
<feature type="region of interest" description="Disordered" evidence="1">
    <location>
        <begin position="50"/>
        <end position="81"/>
    </location>
</feature>
<name>A0AAV7EBK8_ARIFI</name>
<dbReference type="InterPro" id="IPR023375">
    <property type="entry name" value="ADC_dom_sf"/>
</dbReference>
<comment type="caution">
    <text evidence="2">The sequence shown here is derived from an EMBL/GenBank/DDBJ whole genome shotgun (WGS) entry which is preliminary data.</text>
</comment>
<evidence type="ECO:0000313" key="3">
    <source>
        <dbReference type="Proteomes" id="UP000825729"/>
    </source>
</evidence>
<protein>
    <recommendedName>
        <fullName evidence="4">Protein NEOXANTHIN-DEFICIENT 1</fullName>
    </recommendedName>
</protein>
<sequence>MNGHENAGMLSFLVARPSGEYEFGGGWGQRGKRDGLRGQGVDQLEIGVGGGAAAVNDEPTAGGAVDVSEGRGREGEGAEAGDVEEAAAVVVIITLRVFRDDEPRELGGGITSTRCLSAPSTLRSKENILPRPALCVPLFCNFFSRSNRVMENESSSGYANGPPWLFRGRALYQLHLVKAKTARAFIPKELKLVEAFGYTLGGFFLAHYDESPAGMFDELVVIAGIVWNPPTSCAWAARVLVNSSDACVHGRKEIGLPSHVAGFSKRLTPILRRERGKSHGILNMVGMHSAVSNAKDRLEIQVREIEGFASRAFCCINLPNSEPQSKPDTKHSWPVIRMSLPSFSGQTAYSPQLLKYSCKIECRVQAVKPAKVSRLDTASIDNEKGSCLVRESAEDDGLERSLSVLLSKPILALQFQSLTMQVEAPTIVIPQMKTAGSF</sequence>